<dbReference type="InterPro" id="IPR000740">
    <property type="entry name" value="GrpE"/>
</dbReference>
<reference evidence="15 16" key="1">
    <citation type="submission" date="2019-01" db="EMBL/GenBank/DDBJ databases">
        <title>Geovibrio thiophilus DSM 11263, complete genome.</title>
        <authorList>
            <person name="Spring S."/>
            <person name="Bunk B."/>
            <person name="Sproer C."/>
        </authorList>
    </citation>
    <scope>NUCLEOTIDE SEQUENCE [LARGE SCALE GENOMIC DNA]</scope>
    <source>
        <strain evidence="15 16">DSM 11263</strain>
    </source>
</reference>
<evidence type="ECO:0000256" key="5">
    <source>
        <dbReference type="ARBA" id="ARBA00023016"/>
    </source>
</evidence>
<evidence type="ECO:0000256" key="14">
    <source>
        <dbReference type="SAM" id="MobiDB-lite"/>
    </source>
</evidence>
<feature type="region of interest" description="Disordered" evidence="14">
    <location>
        <begin position="1"/>
        <end position="20"/>
    </location>
</feature>
<dbReference type="KEGG" id="gtl:EP073_00575"/>
<gene>
    <name evidence="10 15" type="primary">grpE</name>
    <name evidence="15" type="ORF">EP073_00575</name>
</gene>
<evidence type="ECO:0000256" key="3">
    <source>
        <dbReference type="ARBA" id="ARBA00011738"/>
    </source>
</evidence>
<dbReference type="NCBIfam" id="NF010738">
    <property type="entry name" value="PRK14140.1"/>
    <property type="match status" value="1"/>
</dbReference>
<dbReference type="GO" id="GO:0051087">
    <property type="term" value="F:protein-folding chaperone binding"/>
    <property type="evidence" value="ECO:0007669"/>
    <property type="project" value="InterPro"/>
</dbReference>
<comment type="subcellular location">
    <subcellularLocation>
        <location evidence="1 10">Cytoplasm</location>
    </subcellularLocation>
</comment>
<proteinExistence type="inferred from homology"/>
<keyword evidence="13" id="KW-0175">Coiled coil</keyword>
<dbReference type="PANTHER" id="PTHR21237">
    <property type="entry name" value="GRPE PROTEIN"/>
    <property type="match status" value="1"/>
</dbReference>
<evidence type="ECO:0000256" key="2">
    <source>
        <dbReference type="ARBA" id="ARBA00009054"/>
    </source>
</evidence>
<dbReference type="FunFam" id="2.30.22.10:FF:000001">
    <property type="entry name" value="Protein GrpE"/>
    <property type="match status" value="1"/>
</dbReference>
<comment type="subunit">
    <text evidence="3 10">Homodimer.</text>
</comment>
<dbReference type="PANTHER" id="PTHR21237:SF23">
    <property type="entry name" value="GRPE PROTEIN HOMOLOG, MITOCHONDRIAL"/>
    <property type="match status" value="1"/>
</dbReference>
<evidence type="ECO:0000256" key="1">
    <source>
        <dbReference type="ARBA" id="ARBA00004496"/>
    </source>
</evidence>
<evidence type="ECO:0000256" key="9">
    <source>
        <dbReference type="ARBA" id="ARBA00076414"/>
    </source>
</evidence>
<evidence type="ECO:0000313" key="16">
    <source>
        <dbReference type="Proteomes" id="UP000287502"/>
    </source>
</evidence>
<evidence type="ECO:0000256" key="4">
    <source>
        <dbReference type="ARBA" id="ARBA00022490"/>
    </source>
</evidence>
<keyword evidence="16" id="KW-1185">Reference proteome</keyword>
<dbReference type="EMBL" id="CP035108">
    <property type="protein sequence ID" value="QAR31946.1"/>
    <property type="molecule type" value="Genomic_DNA"/>
</dbReference>
<evidence type="ECO:0000256" key="11">
    <source>
        <dbReference type="RuleBase" id="RU000639"/>
    </source>
</evidence>
<dbReference type="RefSeq" id="WP_128465233.1">
    <property type="nucleotide sequence ID" value="NZ_CP035108.1"/>
</dbReference>
<comment type="similarity">
    <text evidence="2 10 12">Belongs to the GrpE family.</text>
</comment>
<dbReference type="OrthoDB" id="9812586at2"/>
<dbReference type="PRINTS" id="PR00773">
    <property type="entry name" value="GRPEPROTEIN"/>
</dbReference>
<dbReference type="GO" id="GO:0006457">
    <property type="term" value="P:protein folding"/>
    <property type="evidence" value="ECO:0007669"/>
    <property type="project" value="InterPro"/>
</dbReference>
<sequence length="180" mass="20158">MNSDEKKTLDEQEAEICAEEIPAAEKSELELLKEENEALIRQAEEAKNDALRAVADADNFRKRMSKEAEDRIKFAGTRILEGLLPVLDNLEMALAHAEEDSPLKQGVDLTLKQMLETLGKNGLEKIMLEVGAEFDPAFHEALMLDNTDEYGNNCVTMILQNGYTLNGRVIRPAKVKVNKK</sequence>
<dbReference type="SUPFAM" id="SSF51064">
    <property type="entry name" value="Head domain of nucleotide exchange factor GrpE"/>
    <property type="match status" value="1"/>
</dbReference>
<evidence type="ECO:0000256" key="13">
    <source>
        <dbReference type="SAM" id="Coils"/>
    </source>
</evidence>
<keyword evidence="6 10" id="KW-0143">Chaperone</keyword>
<dbReference type="SUPFAM" id="SSF58014">
    <property type="entry name" value="Coiled-coil domain of nucleotide exchange factor GrpE"/>
    <property type="match status" value="1"/>
</dbReference>
<keyword evidence="5 10" id="KW-0346">Stress response</keyword>
<evidence type="ECO:0000256" key="6">
    <source>
        <dbReference type="ARBA" id="ARBA00023186"/>
    </source>
</evidence>
<evidence type="ECO:0000256" key="8">
    <source>
        <dbReference type="ARBA" id="ARBA00072274"/>
    </source>
</evidence>
<dbReference type="Gene3D" id="3.90.20.20">
    <property type="match status" value="1"/>
</dbReference>
<dbReference type="Gene3D" id="2.30.22.10">
    <property type="entry name" value="Head domain of nucleotide exchange factor GrpE"/>
    <property type="match status" value="1"/>
</dbReference>
<feature type="compositionally biased region" description="Basic and acidic residues" evidence="14">
    <location>
        <begin position="1"/>
        <end position="10"/>
    </location>
</feature>
<dbReference type="InterPro" id="IPR009012">
    <property type="entry name" value="GrpE_head"/>
</dbReference>
<dbReference type="GO" id="GO:0051082">
    <property type="term" value="F:unfolded protein binding"/>
    <property type="evidence" value="ECO:0007669"/>
    <property type="project" value="TreeGrafter"/>
</dbReference>
<dbReference type="Pfam" id="PF01025">
    <property type="entry name" value="GrpE"/>
    <property type="match status" value="1"/>
</dbReference>
<keyword evidence="4 10" id="KW-0963">Cytoplasm</keyword>
<dbReference type="GO" id="GO:0000774">
    <property type="term" value="F:adenyl-nucleotide exchange factor activity"/>
    <property type="evidence" value="ECO:0007669"/>
    <property type="project" value="InterPro"/>
</dbReference>
<dbReference type="GO" id="GO:0005737">
    <property type="term" value="C:cytoplasm"/>
    <property type="evidence" value="ECO:0007669"/>
    <property type="project" value="UniProtKB-SubCell"/>
</dbReference>
<dbReference type="PROSITE" id="PS01071">
    <property type="entry name" value="GRPE"/>
    <property type="match status" value="1"/>
</dbReference>
<dbReference type="GO" id="GO:0042803">
    <property type="term" value="F:protein homodimerization activity"/>
    <property type="evidence" value="ECO:0007669"/>
    <property type="project" value="InterPro"/>
</dbReference>
<evidence type="ECO:0000256" key="10">
    <source>
        <dbReference type="HAMAP-Rule" id="MF_01151"/>
    </source>
</evidence>
<evidence type="ECO:0000256" key="12">
    <source>
        <dbReference type="RuleBase" id="RU004478"/>
    </source>
</evidence>
<dbReference type="AlphaFoldDB" id="A0A410JUT3"/>
<dbReference type="Proteomes" id="UP000287502">
    <property type="component" value="Chromosome"/>
</dbReference>
<name>A0A410JUT3_9BACT</name>
<dbReference type="HAMAP" id="MF_01151">
    <property type="entry name" value="GrpE"/>
    <property type="match status" value="1"/>
</dbReference>
<dbReference type="CDD" id="cd00446">
    <property type="entry name" value="GrpE"/>
    <property type="match status" value="1"/>
</dbReference>
<evidence type="ECO:0000256" key="7">
    <source>
        <dbReference type="ARBA" id="ARBA00053401"/>
    </source>
</evidence>
<accession>A0A410JUT3</accession>
<protein>
    <recommendedName>
        <fullName evidence="8 10">Protein GrpE</fullName>
    </recommendedName>
    <alternativeName>
        <fullName evidence="9 10">HSP-70 cofactor</fullName>
    </alternativeName>
</protein>
<feature type="coiled-coil region" evidence="13">
    <location>
        <begin position="26"/>
        <end position="56"/>
    </location>
</feature>
<comment type="function">
    <text evidence="7 10 11">Participates actively in the response to hyperosmotic and heat shock by preventing the aggregation of stress-denatured proteins, in association with DnaK and GrpE. It is the nucleotide exchange factor for DnaK and may function as a thermosensor. Unfolded proteins bind initially to DnaJ; upon interaction with the DnaJ-bound protein, DnaK hydrolyzes its bound ATP, resulting in the formation of a stable complex. GrpE releases ADP from DnaK; ATP binding to DnaK triggers the release of the substrate protein, thus completing the reaction cycle. Several rounds of ATP-dependent interactions between DnaJ, DnaK and GrpE are required for fully efficient folding.</text>
</comment>
<dbReference type="InterPro" id="IPR013805">
    <property type="entry name" value="GrpE_CC"/>
</dbReference>
<organism evidence="15 16">
    <name type="scientific">Geovibrio thiophilus</name>
    <dbReference type="NCBI Taxonomy" id="139438"/>
    <lineage>
        <taxon>Bacteria</taxon>
        <taxon>Pseudomonadati</taxon>
        <taxon>Deferribacterota</taxon>
        <taxon>Deferribacteres</taxon>
        <taxon>Deferribacterales</taxon>
        <taxon>Geovibrionaceae</taxon>
        <taxon>Geovibrio</taxon>
    </lineage>
</organism>
<evidence type="ECO:0000313" key="15">
    <source>
        <dbReference type="EMBL" id="QAR31946.1"/>
    </source>
</evidence>